<dbReference type="InterPro" id="IPR007561">
    <property type="entry name" value="Cell_div_SepF/SepF-rel"/>
</dbReference>
<evidence type="ECO:0000256" key="6">
    <source>
        <dbReference type="SAM" id="MobiDB-lite"/>
    </source>
</evidence>
<reference evidence="7 8" key="1">
    <citation type="journal article" date="2019" name="Int. J. Syst. Evol. Microbiol.">
        <title>The Global Catalogue of Microorganisms (GCM) 10K type strain sequencing project: providing services to taxonomists for standard genome sequencing and annotation.</title>
        <authorList>
            <consortium name="The Broad Institute Genomics Platform"/>
            <consortium name="The Broad Institute Genome Sequencing Center for Infectious Disease"/>
            <person name="Wu L."/>
            <person name="Ma J."/>
        </authorList>
    </citation>
    <scope>NUCLEOTIDE SEQUENCE [LARGE SCALE GENOMIC DNA]</scope>
    <source>
        <strain evidence="7 8">JCM 15481</strain>
    </source>
</reference>
<dbReference type="PANTHER" id="PTHR35798:SF1">
    <property type="entry name" value="CELL DIVISION PROTEIN SEPF"/>
    <property type="match status" value="1"/>
</dbReference>
<dbReference type="EMBL" id="BAAAPF010000532">
    <property type="protein sequence ID" value="GAA1513770.1"/>
    <property type="molecule type" value="Genomic_DNA"/>
</dbReference>
<feature type="compositionally biased region" description="Basic and acidic residues" evidence="6">
    <location>
        <begin position="64"/>
        <end position="74"/>
    </location>
</feature>
<keyword evidence="1 5" id="KW-0132">Cell division</keyword>
<dbReference type="Proteomes" id="UP001500443">
    <property type="component" value="Unassembled WGS sequence"/>
</dbReference>
<keyword evidence="2 5" id="KW-0717">Septation</keyword>
<dbReference type="RefSeq" id="WP_027753689.1">
    <property type="nucleotide sequence ID" value="NZ_BAAAPF010000532.1"/>
</dbReference>
<evidence type="ECO:0000313" key="8">
    <source>
        <dbReference type="Proteomes" id="UP001500443"/>
    </source>
</evidence>
<dbReference type="InterPro" id="IPR023052">
    <property type="entry name" value="Cell_div_SepF"/>
</dbReference>
<dbReference type="Gene3D" id="3.30.110.150">
    <property type="entry name" value="SepF-like protein"/>
    <property type="match status" value="1"/>
</dbReference>
<comment type="caution">
    <text evidence="7">The sequence shown here is derived from an EMBL/GenBank/DDBJ whole genome shotgun (WGS) entry which is preliminary data.</text>
</comment>
<protein>
    <recommendedName>
        <fullName evidence="5">Cell division protein SepF</fullName>
    </recommendedName>
</protein>
<accession>A0ABN2AA05</accession>
<keyword evidence="8" id="KW-1185">Reference proteome</keyword>
<dbReference type="InterPro" id="IPR038594">
    <property type="entry name" value="SepF-like_sf"/>
</dbReference>
<feature type="compositionally biased region" description="Acidic residues" evidence="6">
    <location>
        <begin position="16"/>
        <end position="35"/>
    </location>
</feature>
<keyword evidence="3 5" id="KW-0131">Cell cycle</keyword>
<evidence type="ECO:0000256" key="2">
    <source>
        <dbReference type="ARBA" id="ARBA00023210"/>
    </source>
</evidence>
<name>A0ABN2AA05_9ACTN</name>
<evidence type="ECO:0000256" key="1">
    <source>
        <dbReference type="ARBA" id="ARBA00022618"/>
    </source>
</evidence>
<evidence type="ECO:0000256" key="5">
    <source>
        <dbReference type="HAMAP-Rule" id="MF_01197"/>
    </source>
</evidence>
<keyword evidence="5" id="KW-0963">Cytoplasm</keyword>
<dbReference type="HAMAP" id="MF_01197">
    <property type="entry name" value="SepF"/>
    <property type="match status" value="1"/>
</dbReference>
<comment type="subcellular location">
    <subcellularLocation>
        <location evidence="5">Cytoplasm</location>
    </subcellularLocation>
    <text evidence="5">Localizes to the division site, in a FtsZ-dependent manner.</text>
</comment>
<dbReference type="PANTHER" id="PTHR35798">
    <property type="entry name" value="CELL DIVISION PROTEIN SEPF"/>
    <property type="match status" value="1"/>
</dbReference>
<evidence type="ECO:0000256" key="3">
    <source>
        <dbReference type="ARBA" id="ARBA00023306"/>
    </source>
</evidence>
<dbReference type="Pfam" id="PF04472">
    <property type="entry name" value="SepF"/>
    <property type="match status" value="1"/>
</dbReference>
<evidence type="ECO:0000256" key="4">
    <source>
        <dbReference type="ARBA" id="ARBA00044936"/>
    </source>
</evidence>
<proteinExistence type="inferred from homology"/>
<organism evidence="7 8">
    <name type="scientific">Streptomyces synnematoformans</name>
    <dbReference type="NCBI Taxonomy" id="415721"/>
    <lineage>
        <taxon>Bacteria</taxon>
        <taxon>Bacillati</taxon>
        <taxon>Actinomycetota</taxon>
        <taxon>Actinomycetes</taxon>
        <taxon>Kitasatosporales</taxon>
        <taxon>Streptomycetaceae</taxon>
        <taxon>Streptomyces</taxon>
    </lineage>
</organism>
<dbReference type="GO" id="GO:0051301">
    <property type="term" value="P:cell division"/>
    <property type="evidence" value="ECO:0007669"/>
    <property type="project" value="UniProtKB-KW"/>
</dbReference>
<comment type="similarity">
    <text evidence="5">Belongs to the SepF family.</text>
</comment>
<feature type="region of interest" description="Disordered" evidence="6">
    <location>
        <begin position="16"/>
        <end position="105"/>
    </location>
</feature>
<comment type="function">
    <text evidence="4 5">Cell division protein that is part of the divisome complex and is recruited early to the Z-ring. Probably stimulates Z-ring formation, perhaps through the cross-linking of FtsZ protofilaments. Its function overlaps with FtsA.</text>
</comment>
<feature type="compositionally biased region" description="Low complexity" evidence="6">
    <location>
        <begin position="50"/>
        <end position="63"/>
    </location>
</feature>
<comment type="subunit">
    <text evidence="5">Homodimer. Interacts with FtsZ.</text>
</comment>
<sequence>MAGAMRKMAVYLGLVEDDGYDGPGYDPDDEFEPEPEPERRHRHQAPQPPQQEEAPRAIAQPPAQRERPMDREPAGRSAGLLPESGRSGRIAPVSSITPDRPSLEKSAPVIMPKVVSEREPYRITTLHPRTYNEARTIGEHFREGTPVIMNLTEMDDTDAKRLVDFAAGLVFGLHGSIERVTQKVFLLSPANVDVTAEDKARIAEGGFFNQS</sequence>
<gene>
    <name evidence="5 7" type="primary">sepF</name>
    <name evidence="7" type="ORF">GCM10009802_66500</name>
</gene>
<evidence type="ECO:0000313" key="7">
    <source>
        <dbReference type="EMBL" id="GAA1513770.1"/>
    </source>
</evidence>